<dbReference type="Pfam" id="PF00370">
    <property type="entry name" value="FGGY_N"/>
    <property type="match status" value="1"/>
</dbReference>
<evidence type="ECO:0000256" key="3">
    <source>
        <dbReference type="ARBA" id="ARBA00022777"/>
    </source>
</evidence>
<accession>A0A1G6A830</accession>
<dbReference type="RefSeq" id="WP_090874425.1">
    <property type="nucleotide sequence ID" value="NZ_FMXQ01000001.1"/>
</dbReference>
<name>A0A1G6A830_9HYPH</name>
<organism evidence="6 7">
    <name type="scientific">Bauldia litoralis</name>
    <dbReference type="NCBI Taxonomy" id="665467"/>
    <lineage>
        <taxon>Bacteria</taxon>
        <taxon>Pseudomonadati</taxon>
        <taxon>Pseudomonadota</taxon>
        <taxon>Alphaproteobacteria</taxon>
        <taxon>Hyphomicrobiales</taxon>
        <taxon>Kaistiaceae</taxon>
        <taxon>Bauldia</taxon>
    </lineage>
</organism>
<dbReference type="GO" id="GO:0005975">
    <property type="term" value="P:carbohydrate metabolic process"/>
    <property type="evidence" value="ECO:0007669"/>
    <property type="project" value="InterPro"/>
</dbReference>
<keyword evidence="2" id="KW-0808">Transferase</keyword>
<reference evidence="6 7" key="1">
    <citation type="submission" date="2016-10" db="EMBL/GenBank/DDBJ databases">
        <authorList>
            <person name="de Groot N.N."/>
        </authorList>
    </citation>
    <scope>NUCLEOTIDE SEQUENCE [LARGE SCALE GENOMIC DNA]</scope>
    <source>
        <strain evidence="6 7">ATCC 35022</strain>
    </source>
</reference>
<dbReference type="InterPro" id="IPR043129">
    <property type="entry name" value="ATPase_NBD"/>
</dbReference>
<evidence type="ECO:0000259" key="5">
    <source>
        <dbReference type="Pfam" id="PF02782"/>
    </source>
</evidence>
<evidence type="ECO:0000256" key="2">
    <source>
        <dbReference type="ARBA" id="ARBA00022679"/>
    </source>
</evidence>
<evidence type="ECO:0000259" key="4">
    <source>
        <dbReference type="Pfam" id="PF00370"/>
    </source>
</evidence>
<dbReference type="OrthoDB" id="9805576at2"/>
<dbReference type="SUPFAM" id="SSF53067">
    <property type="entry name" value="Actin-like ATPase domain"/>
    <property type="match status" value="2"/>
</dbReference>
<proteinExistence type="inferred from homology"/>
<dbReference type="CDD" id="cd07773">
    <property type="entry name" value="ASKHA_NBD_FGGY_FK"/>
    <property type="match status" value="1"/>
</dbReference>
<dbReference type="Gene3D" id="3.30.420.40">
    <property type="match status" value="2"/>
</dbReference>
<dbReference type="Pfam" id="PF02782">
    <property type="entry name" value="FGGY_C"/>
    <property type="match status" value="1"/>
</dbReference>
<evidence type="ECO:0000313" key="7">
    <source>
        <dbReference type="Proteomes" id="UP000199071"/>
    </source>
</evidence>
<keyword evidence="7" id="KW-1185">Reference proteome</keyword>
<dbReference type="STRING" id="665467.SAMN02982931_00284"/>
<dbReference type="PANTHER" id="PTHR43095:SF5">
    <property type="entry name" value="XYLULOSE KINASE"/>
    <property type="match status" value="1"/>
</dbReference>
<comment type="similarity">
    <text evidence="1">Belongs to the FGGY kinase family.</text>
</comment>
<dbReference type="EMBL" id="FMXQ01000001">
    <property type="protein sequence ID" value="SDB04574.1"/>
    <property type="molecule type" value="Genomic_DNA"/>
</dbReference>
<dbReference type="InterPro" id="IPR000577">
    <property type="entry name" value="Carb_kinase_FGGY"/>
</dbReference>
<dbReference type="PIRSF" id="PIRSF000538">
    <property type="entry name" value="GlpK"/>
    <property type="match status" value="1"/>
</dbReference>
<protein>
    <submittedName>
        <fullName evidence="6">Xylulokinase</fullName>
    </submittedName>
</protein>
<dbReference type="AlphaFoldDB" id="A0A1G6A830"/>
<dbReference type="Proteomes" id="UP000199071">
    <property type="component" value="Unassembled WGS sequence"/>
</dbReference>
<feature type="domain" description="Carbohydrate kinase FGGY C-terminal" evidence="5">
    <location>
        <begin position="269"/>
        <end position="457"/>
    </location>
</feature>
<dbReference type="InterPro" id="IPR050406">
    <property type="entry name" value="FGGY_Carb_Kinase"/>
</dbReference>
<keyword evidence="3 6" id="KW-0418">Kinase</keyword>
<evidence type="ECO:0000313" key="6">
    <source>
        <dbReference type="EMBL" id="SDB04574.1"/>
    </source>
</evidence>
<sequence>MSSVRSDGIDGAGEPVLIGIDAGTTSIRAIAFDQRGRKVAVGARPTPMRIVETGGEYEPDEIWGLVVEALSEVGAALAGRPVGGIAVASVGESPVLIGDDGQSLAPSLVWYDRRTEPLVEQIVARVSEDRIFGISGHAVQHYYTLPKLIWMRAHWPEEMARARHVLMMADWIAYRLSGEMATDPSLASRTLYFDIAARRWSAEMLALADVDTDFPAPVAASGTALGRLRDDVAAATGLVGAPMVGVGGHDHVVGGFAVGLREPGTMIDSMGTAEAMMLANAAPLSDPEMLNRGFYQGAIGADRTMSYLGAGIFSSGGAMEWLRSIVGGIPVETLIAEAATIPPGCHGVAFLADLGGLSPPEPDPYARGAFVGMTPQTTPATLYRAVLEGLAMQSRMIFDGMVSLPGVETPRELRLIGGVSRNRLFLSIKASVLDRPIIVVEEPEATALGAALLGGIAGGVFPSLDSALAGLDRTEFVVEPGADTGQYGQLRAMVFEGLHARMRPINRSLHAYLGGLEAR</sequence>
<dbReference type="InterPro" id="IPR018484">
    <property type="entry name" value="FGGY_N"/>
</dbReference>
<dbReference type="GO" id="GO:0016301">
    <property type="term" value="F:kinase activity"/>
    <property type="evidence" value="ECO:0007669"/>
    <property type="project" value="UniProtKB-KW"/>
</dbReference>
<feature type="domain" description="Carbohydrate kinase FGGY N-terminal" evidence="4">
    <location>
        <begin position="17"/>
        <end position="255"/>
    </location>
</feature>
<dbReference type="InterPro" id="IPR018485">
    <property type="entry name" value="FGGY_C"/>
</dbReference>
<gene>
    <name evidence="6" type="ORF">SAMN02982931_00284</name>
</gene>
<evidence type="ECO:0000256" key="1">
    <source>
        <dbReference type="ARBA" id="ARBA00009156"/>
    </source>
</evidence>
<dbReference type="PANTHER" id="PTHR43095">
    <property type="entry name" value="SUGAR KINASE"/>
    <property type="match status" value="1"/>
</dbReference>